<dbReference type="AlphaFoldDB" id="A0AAD6VRE1"/>
<dbReference type="Proteomes" id="UP001219525">
    <property type="component" value="Unassembled WGS sequence"/>
</dbReference>
<sequence>MANRRRANLATVKAAFSMINRSRRLLETYLGGTSPAAQQQLADQMRLYWKVNVVLQLMAVSWADGQEGMPTNLIRSHWTVSKPCCGSRSDTIEQLTGFMEAARREGLVVVREWEWDVEAESMPHFPYATCADPFHTKLAQIPSIPAHGD</sequence>
<reference evidence="1" key="1">
    <citation type="submission" date="2023-03" db="EMBL/GenBank/DDBJ databases">
        <title>Massive genome expansion in bonnet fungi (Mycena s.s.) driven by repeated elements and novel gene families across ecological guilds.</title>
        <authorList>
            <consortium name="Lawrence Berkeley National Laboratory"/>
            <person name="Harder C.B."/>
            <person name="Miyauchi S."/>
            <person name="Viragh M."/>
            <person name="Kuo A."/>
            <person name="Thoen E."/>
            <person name="Andreopoulos B."/>
            <person name="Lu D."/>
            <person name="Skrede I."/>
            <person name="Drula E."/>
            <person name="Henrissat B."/>
            <person name="Morin E."/>
            <person name="Kohler A."/>
            <person name="Barry K."/>
            <person name="LaButti K."/>
            <person name="Morin E."/>
            <person name="Salamov A."/>
            <person name="Lipzen A."/>
            <person name="Mereny Z."/>
            <person name="Hegedus B."/>
            <person name="Baldrian P."/>
            <person name="Stursova M."/>
            <person name="Weitz H."/>
            <person name="Taylor A."/>
            <person name="Grigoriev I.V."/>
            <person name="Nagy L.G."/>
            <person name="Martin F."/>
            <person name="Kauserud H."/>
        </authorList>
    </citation>
    <scope>NUCLEOTIDE SEQUENCE</scope>
    <source>
        <strain evidence="1">9144</strain>
    </source>
</reference>
<organism evidence="1 2">
    <name type="scientific">Mycena pura</name>
    <dbReference type="NCBI Taxonomy" id="153505"/>
    <lineage>
        <taxon>Eukaryota</taxon>
        <taxon>Fungi</taxon>
        <taxon>Dikarya</taxon>
        <taxon>Basidiomycota</taxon>
        <taxon>Agaricomycotina</taxon>
        <taxon>Agaricomycetes</taxon>
        <taxon>Agaricomycetidae</taxon>
        <taxon>Agaricales</taxon>
        <taxon>Marasmiineae</taxon>
        <taxon>Mycenaceae</taxon>
        <taxon>Mycena</taxon>
    </lineage>
</organism>
<name>A0AAD6VRE1_9AGAR</name>
<proteinExistence type="predicted"/>
<accession>A0AAD6VRE1</accession>
<dbReference type="EMBL" id="JARJCW010000020">
    <property type="protein sequence ID" value="KAJ7214104.1"/>
    <property type="molecule type" value="Genomic_DNA"/>
</dbReference>
<keyword evidence="2" id="KW-1185">Reference proteome</keyword>
<evidence type="ECO:0000313" key="1">
    <source>
        <dbReference type="EMBL" id="KAJ7214104.1"/>
    </source>
</evidence>
<comment type="caution">
    <text evidence="1">The sequence shown here is derived from an EMBL/GenBank/DDBJ whole genome shotgun (WGS) entry which is preliminary data.</text>
</comment>
<gene>
    <name evidence="1" type="ORF">GGX14DRAFT_618412</name>
</gene>
<protein>
    <submittedName>
        <fullName evidence="1">Uncharacterized protein</fullName>
    </submittedName>
</protein>
<evidence type="ECO:0000313" key="2">
    <source>
        <dbReference type="Proteomes" id="UP001219525"/>
    </source>
</evidence>